<gene>
    <name evidence="8" type="ORF">GCM10009867_34800</name>
</gene>
<dbReference type="Pfam" id="PF00482">
    <property type="entry name" value="T2SSF"/>
    <property type="match status" value="1"/>
</dbReference>
<keyword evidence="5 6" id="KW-0472">Membrane</keyword>
<dbReference type="PANTHER" id="PTHR35007:SF2">
    <property type="entry name" value="PILUS ASSEMBLE PROTEIN"/>
    <property type="match status" value="1"/>
</dbReference>
<feature type="transmembrane region" description="Helical" evidence="6">
    <location>
        <begin position="6"/>
        <end position="28"/>
    </location>
</feature>
<dbReference type="InterPro" id="IPR018076">
    <property type="entry name" value="T2SS_GspF_dom"/>
</dbReference>
<evidence type="ECO:0000256" key="1">
    <source>
        <dbReference type="ARBA" id="ARBA00004651"/>
    </source>
</evidence>
<comment type="caution">
    <text evidence="8">The sequence shown here is derived from an EMBL/GenBank/DDBJ whole genome shotgun (WGS) entry which is preliminary data.</text>
</comment>
<feature type="transmembrane region" description="Helical" evidence="6">
    <location>
        <begin position="274"/>
        <end position="296"/>
    </location>
</feature>
<evidence type="ECO:0000256" key="6">
    <source>
        <dbReference type="SAM" id="Phobius"/>
    </source>
</evidence>
<dbReference type="Proteomes" id="UP001501326">
    <property type="component" value="Unassembled WGS sequence"/>
</dbReference>
<sequence>MGSLLLIVGLVAIGGALATIVIAVASGAGETTGVARSLEIIEKTIDKREVSKSDLPLMDRIVLPALAKTRSLAAKLSPNGTQEGLGRRLDLAGNPGTWTAERIMGAKGAGLLVLALIGLVLGGFSLRGLLFATIGAALGFFLPDLLLMNAGQKRQEELRLGLADALDMLTVCVEAGQGFDAALMQVAKATTGPIAGEFARVLSEIQIGKSRGEAFSSLARRTTVAEAKTFVSALVQADRLGLPIGAVLREQSNQMRLVRRQRAEEKAQKVPVKILFPMLLFIFPALFIVIIGPGAIRIVDTFSSGGGF</sequence>
<keyword evidence="3 6" id="KW-0812">Transmembrane</keyword>
<feature type="transmembrane region" description="Helical" evidence="6">
    <location>
        <begin position="108"/>
        <end position="124"/>
    </location>
</feature>
<proteinExistence type="predicted"/>
<reference evidence="9" key="1">
    <citation type="journal article" date="2019" name="Int. J. Syst. Evol. Microbiol.">
        <title>The Global Catalogue of Microorganisms (GCM) 10K type strain sequencing project: providing services to taxonomists for standard genome sequencing and annotation.</title>
        <authorList>
            <consortium name="The Broad Institute Genomics Platform"/>
            <consortium name="The Broad Institute Genome Sequencing Center for Infectious Disease"/>
            <person name="Wu L."/>
            <person name="Ma J."/>
        </authorList>
    </citation>
    <scope>NUCLEOTIDE SEQUENCE [LARGE SCALE GENOMIC DNA]</scope>
    <source>
        <strain evidence="9">JCM 16378</strain>
    </source>
</reference>
<protein>
    <submittedName>
        <fullName evidence="8">Type II secretion system F family protein</fullName>
    </submittedName>
</protein>
<evidence type="ECO:0000256" key="2">
    <source>
        <dbReference type="ARBA" id="ARBA00022475"/>
    </source>
</evidence>
<keyword evidence="2" id="KW-1003">Cell membrane</keyword>
<feature type="domain" description="Type II secretion system protein GspF" evidence="7">
    <location>
        <begin position="166"/>
        <end position="291"/>
    </location>
</feature>
<feature type="transmembrane region" description="Helical" evidence="6">
    <location>
        <begin position="130"/>
        <end position="150"/>
    </location>
</feature>
<evidence type="ECO:0000256" key="5">
    <source>
        <dbReference type="ARBA" id="ARBA00023136"/>
    </source>
</evidence>
<dbReference type="PANTHER" id="PTHR35007">
    <property type="entry name" value="INTEGRAL MEMBRANE PROTEIN-RELATED"/>
    <property type="match status" value="1"/>
</dbReference>
<evidence type="ECO:0000256" key="4">
    <source>
        <dbReference type="ARBA" id="ARBA00022989"/>
    </source>
</evidence>
<evidence type="ECO:0000259" key="7">
    <source>
        <dbReference type="Pfam" id="PF00482"/>
    </source>
</evidence>
<evidence type="ECO:0000256" key="3">
    <source>
        <dbReference type="ARBA" id="ARBA00022692"/>
    </source>
</evidence>
<organism evidence="8 9">
    <name type="scientific">Pedococcus aerophilus</name>
    <dbReference type="NCBI Taxonomy" id="436356"/>
    <lineage>
        <taxon>Bacteria</taxon>
        <taxon>Bacillati</taxon>
        <taxon>Actinomycetota</taxon>
        <taxon>Actinomycetes</taxon>
        <taxon>Micrococcales</taxon>
        <taxon>Intrasporangiaceae</taxon>
        <taxon>Pedococcus</taxon>
    </lineage>
</organism>
<dbReference type="EMBL" id="BAAARN010000005">
    <property type="protein sequence ID" value="GAA2739301.1"/>
    <property type="molecule type" value="Genomic_DNA"/>
</dbReference>
<accession>A0ABP6HB39</accession>
<keyword evidence="9" id="KW-1185">Reference proteome</keyword>
<name>A0ABP6HB39_9MICO</name>
<comment type="subcellular location">
    <subcellularLocation>
        <location evidence="1">Cell membrane</location>
        <topology evidence="1">Multi-pass membrane protein</topology>
    </subcellularLocation>
</comment>
<keyword evidence="4 6" id="KW-1133">Transmembrane helix</keyword>
<evidence type="ECO:0000313" key="8">
    <source>
        <dbReference type="EMBL" id="GAA2739301.1"/>
    </source>
</evidence>
<dbReference type="RefSeq" id="WP_344195799.1">
    <property type="nucleotide sequence ID" value="NZ_BAAARN010000005.1"/>
</dbReference>
<evidence type="ECO:0000313" key="9">
    <source>
        <dbReference type="Proteomes" id="UP001501326"/>
    </source>
</evidence>